<dbReference type="eggNOG" id="ENOG502SD4U">
    <property type="taxonomic scope" value="Eukaryota"/>
</dbReference>
<dbReference type="InParanoid" id="A9VEG0"/>
<keyword evidence="2" id="KW-0134">Cell wall</keyword>
<dbReference type="InterPro" id="IPR036941">
    <property type="entry name" value="Rcpt_L-dom_sf"/>
</dbReference>
<dbReference type="EMBL" id="CH991641">
    <property type="protein sequence ID" value="EDQ84081.1"/>
    <property type="molecule type" value="Genomic_DNA"/>
</dbReference>
<dbReference type="FunFam" id="3.80.20.20:FF:000049">
    <property type="entry name" value="Predicted protein"/>
    <property type="match status" value="1"/>
</dbReference>
<dbReference type="InterPro" id="IPR051648">
    <property type="entry name" value="CWI-Assembly_Regulator"/>
</dbReference>
<name>A9VEG0_MONBE</name>
<reference evidence="6 7" key="1">
    <citation type="journal article" date="2008" name="Nature">
        <title>The genome of the choanoflagellate Monosiga brevicollis and the origin of metazoans.</title>
        <authorList>
            <consortium name="JGI Sequencing"/>
            <person name="King N."/>
            <person name="Westbrook M.J."/>
            <person name="Young S.L."/>
            <person name="Kuo A."/>
            <person name="Abedin M."/>
            <person name="Chapman J."/>
            <person name="Fairclough S."/>
            <person name="Hellsten U."/>
            <person name="Isogai Y."/>
            <person name="Letunic I."/>
            <person name="Marr M."/>
            <person name="Pincus D."/>
            <person name="Putnam N."/>
            <person name="Rokas A."/>
            <person name="Wright K.J."/>
            <person name="Zuzow R."/>
            <person name="Dirks W."/>
            <person name="Good M."/>
            <person name="Goodstein D."/>
            <person name="Lemons D."/>
            <person name="Li W."/>
            <person name="Lyons J.B."/>
            <person name="Morris A."/>
            <person name="Nichols S."/>
            <person name="Richter D.J."/>
            <person name="Salamov A."/>
            <person name="Bork P."/>
            <person name="Lim W.A."/>
            <person name="Manning G."/>
            <person name="Miller W.T."/>
            <person name="McGinnis W."/>
            <person name="Shapiro H."/>
            <person name="Tjian R."/>
            <person name="Grigoriev I.V."/>
            <person name="Rokhsar D."/>
        </authorList>
    </citation>
    <scope>NUCLEOTIDE SEQUENCE [LARGE SCALE GENOMIC DNA]</scope>
    <source>
        <strain evidence="7">MX1 / ATCC 50154</strain>
    </source>
</reference>
<sequence length="307" mass="31880">MLSRWVVYSLRVVMNQAVIYAALVKDEPIIGIDVNGNLFINTSSTGNGRLLLNGVDVIQELTESRQMCAGTISKTTTLPPTTTTATTTAITTAAPTDLPVTYSGTIGCELENVPSNVAYVMGNVRLTSCPLLTANDLLQVFRKLVQVSGDLKFDLQKNDALTNVNGLATLTSVGGYLYINSNDALANVDGLGSVASVGGHLHISGNAVLTNVDGLGNITSVGGYLYINNNDGLTNVDGLGSITSVDGYLKIEDNDALTNMDGLGSITSVAGDLNICSNSQLDTSMIPASVRSLGTCQLITSGGCSSC</sequence>
<accession>A9VEG0</accession>
<keyword evidence="5" id="KW-0325">Glycoprotein</keyword>
<dbReference type="AlphaFoldDB" id="A9VEG0"/>
<dbReference type="SUPFAM" id="SSF52058">
    <property type="entry name" value="L domain-like"/>
    <property type="match status" value="2"/>
</dbReference>
<comment type="subcellular location">
    <subcellularLocation>
        <location evidence="1">Secreted</location>
        <location evidence="1">Cell wall</location>
    </subcellularLocation>
</comment>
<organism evidence="6 7">
    <name type="scientific">Monosiga brevicollis</name>
    <name type="common">Choanoflagellate</name>
    <dbReference type="NCBI Taxonomy" id="81824"/>
    <lineage>
        <taxon>Eukaryota</taxon>
        <taxon>Choanoflagellata</taxon>
        <taxon>Craspedida</taxon>
        <taxon>Salpingoecidae</taxon>
        <taxon>Monosiga</taxon>
    </lineage>
</organism>
<evidence type="ECO:0008006" key="8">
    <source>
        <dbReference type="Google" id="ProtNLM"/>
    </source>
</evidence>
<evidence type="ECO:0000256" key="2">
    <source>
        <dbReference type="ARBA" id="ARBA00022512"/>
    </source>
</evidence>
<dbReference type="PANTHER" id="PTHR31018">
    <property type="entry name" value="SPORULATION-SPECIFIC PROTEIN-RELATED"/>
    <property type="match status" value="1"/>
</dbReference>
<proteinExistence type="predicted"/>
<protein>
    <recommendedName>
        <fullName evidence="8">Receptor L-domain domain-containing protein</fullName>
    </recommendedName>
</protein>
<dbReference type="GeneID" id="5896368"/>
<evidence type="ECO:0000256" key="4">
    <source>
        <dbReference type="ARBA" id="ARBA00022729"/>
    </source>
</evidence>
<dbReference type="KEGG" id="mbr:MONBRDRAFT_30615"/>
<evidence type="ECO:0000256" key="1">
    <source>
        <dbReference type="ARBA" id="ARBA00004191"/>
    </source>
</evidence>
<keyword evidence="4" id="KW-0732">Signal</keyword>
<keyword evidence="7" id="KW-1185">Reference proteome</keyword>
<evidence type="ECO:0000256" key="5">
    <source>
        <dbReference type="ARBA" id="ARBA00023180"/>
    </source>
</evidence>
<gene>
    <name evidence="6" type="ORF">MONBRDRAFT_30615</name>
</gene>
<dbReference type="OMA" id="RCCAYNT"/>
<evidence type="ECO:0000256" key="3">
    <source>
        <dbReference type="ARBA" id="ARBA00022525"/>
    </source>
</evidence>
<dbReference type="RefSeq" id="XP_001751107.1">
    <property type="nucleotide sequence ID" value="XM_001751055.1"/>
</dbReference>
<dbReference type="PANTHER" id="PTHR31018:SF3">
    <property type="entry name" value="RECEPTOR PROTEIN-TYROSINE KINASE"/>
    <property type="match status" value="1"/>
</dbReference>
<evidence type="ECO:0000313" key="7">
    <source>
        <dbReference type="Proteomes" id="UP000001357"/>
    </source>
</evidence>
<dbReference type="Gene3D" id="3.80.20.20">
    <property type="entry name" value="Receptor L-domain"/>
    <property type="match status" value="2"/>
</dbReference>
<dbReference type="Proteomes" id="UP000001357">
    <property type="component" value="Unassembled WGS sequence"/>
</dbReference>
<keyword evidence="3" id="KW-0964">Secreted</keyword>
<dbReference type="FunFam" id="3.80.20.20:FF:000036">
    <property type="entry name" value="Predicted protein"/>
    <property type="match status" value="1"/>
</dbReference>
<evidence type="ECO:0000313" key="6">
    <source>
        <dbReference type="EMBL" id="EDQ84081.1"/>
    </source>
</evidence>